<keyword evidence="5" id="KW-0663">Pyridoxal phosphate</keyword>
<organism evidence="8 9">
    <name type="scientific">Thermogutta terrifontis</name>
    <dbReference type="NCBI Taxonomy" id="1331910"/>
    <lineage>
        <taxon>Bacteria</taxon>
        <taxon>Pseudomonadati</taxon>
        <taxon>Planctomycetota</taxon>
        <taxon>Planctomycetia</taxon>
        <taxon>Pirellulales</taxon>
        <taxon>Thermoguttaceae</taxon>
        <taxon>Thermogutta</taxon>
    </lineage>
</organism>
<comment type="similarity">
    <text evidence="2 6">Belongs to the class-I pyridoxal-phosphate-dependent aminotransferase family.</text>
</comment>
<protein>
    <recommendedName>
        <fullName evidence="6">Aminotransferase</fullName>
        <ecNumber evidence="6">2.6.1.-</ecNumber>
    </recommendedName>
</protein>
<evidence type="ECO:0000256" key="4">
    <source>
        <dbReference type="ARBA" id="ARBA00022679"/>
    </source>
</evidence>
<evidence type="ECO:0000256" key="5">
    <source>
        <dbReference type="ARBA" id="ARBA00022898"/>
    </source>
</evidence>
<evidence type="ECO:0000256" key="2">
    <source>
        <dbReference type="ARBA" id="ARBA00007441"/>
    </source>
</evidence>
<dbReference type="InterPro" id="IPR004839">
    <property type="entry name" value="Aminotransferase_I/II_large"/>
</dbReference>
<dbReference type="Proteomes" id="UP000215086">
    <property type="component" value="Chromosome"/>
</dbReference>
<proteinExistence type="inferred from homology"/>
<dbReference type="CDD" id="cd00609">
    <property type="entry name" value="AAT_like"/>
    <property type="match status" value="1"/>
</dbReference>
<dbReference type="InterPro" id="IPR015424">
    <property type="entry name" value="PyrdxlP-dep_Trfase"/>
</dbReference>
<keyword evidence="3 6" id="KW-0032">Aminotransferase</keyword>
<dbReference type="Gene3D" id="3.40.640.10">
    <property type="entry name" value="Type I PLP-dependent aspartate aminotransferase-like (Major domain)"/>
    <property type="match status" value="1"/>
</dbReference>
<comment type="cofactor">
    <cofactor evidence="1 6">
        <name>pyridoxal 5'-phosphate</name>
        <dbReference type="ChEBI" id="CHEBI:597326"/>
    </cofactor>
</comment>
<dbReference type="SUPFAM" id="SSF53383">
    <property type="entry name" value="PLP-dependent transferases"/>
    <property type="match status" value="1"/>
</dbReference>
<dbReference type="InterPro" id="IPR050596">
    <property type="entry name" value="AspAT/PAT-like"/>
</dbReference>
<dbReference type="PANTHER" id="PTHR46383:SF1">
    <property type="entry name" value="ASPARTATE AMINOTRANSFERASE"/>
    <property type="match status" value="1"/>
</dbReference>
<evidence type="ECO:0000256" key="1">
    <source>
        <dbReference type="ARBA" id="ARBA00001933"/>
    </source>
</evidence>
<dbReference type="InterPro" id="IPR004838">
    <property type="entry name" value="NHTrfase_class1_PyrdxlP-BS"/>
</dbReference>
<accession>A0A286REP1</accession>
<evidence type="ECO:0000256" key="6">
    <source>
        <dbReference type="RuleBase" id="RU000481"/>
    </source>
</evidence>
<evidence type="ECO:0000313" key="9">
    <source>
        <dbReference type="Proteomes" id="UP000215086"/>
    </source>
</evidence>
<evidence type="ECO:0000256" key="3">
    <source>
        <dbReference type="ARBA" id="ARBA00022576"/>
    </source>
</evidence>
<evidence type="ECO:0000313" key="8">
    <source>
        <dbReference type="EMBL" id="ASV74428.1"/>
    </source>
</evidence>
<dbReference type="PROSITE" id="PS00105">
    <property type="entry name" value="AA_TRANSFER_CLASS_1"/>
    <property type="match status" value="1"/>
</dbReference>
<feature type="domain" description="Aminotransferase class I/classII large" evidence="7">
    <location>
        <begin position="30"/>
        <end position="363"/>
    </location>
</feature>
<reference evidence="8 9" key="1">
    <citation type="journal article" name="Front. Microbiol.">
        <title>Sugar Metabolism of the First Thermophilic Planctomycete Thermogutta terrifontis: Comparative Genomic and Transcriptomic Approaches.</title>
        <authorList>
            <person name="Elcheninov A.G."/>
            <person name="Menzel P."/>
            <person name="Gudbergsdottir S.R."/>
            <person name="Slesarev A.I."/>
            <person name="Kadnikov V.V."/>
            <person name="Krogh A."/>
            <person name="Bonch-Osmolovskaya E.A."/>
            <person name="Peng X."/>
            <person name="Kublanov I.V."/>
        </authorList>
    </citation>
    <scope>NUCLEOTIDE SEQUENCE [LARGE SCALE GENOMIC DNA]</scope>
    <source>
        <strain evidence="8 9">R1</strain>
    </source>
</reference>
<name>A0A286REP1_9BACT</name>
<gene>
    <name evidence="8" type="ORF">THTE_1826</name>
</gene>
<dbReference type="InterPro" id="IPR015421">
    <property type="entry name" value="PyrdxlP-dep_Trfase_major"/>
</dbReference>
<keyword evidence="4 6" id="KW-0808">Transferase</keyword>
<keyword evidence="9" id="KW-1185">Reference proteome</keyword>
<dbReference type="GO" id="GO:0030170">
    <property type="term" value="F:pyridoxal phosphate binding"/>
    <property type="evidence" value="ECO:0007669"/>
    <property type="project" value="InterPro"/>
</dbReference>
<dbReference type="AlphaFoldDB" id="A0A286REP1"/>
<dbReference type="EC" id="2.6.1.-" evidence="6"/>
<evidence type="ECO:0000259" key="7">
    <source>
        <dbReference type="Pfam" id="PF00155"/>
    </source>
</evidence>
<dbReference type="Pfam" id="PF00155">
    <property type="entry name" value="Aminotran_1_2"/>
    <property type="match status" value="1"/>
</dbReference>
<dbReference type="OrthoDB" id="231967at2"/>
<dbReference type="RefSeq" id="WP_095414755.1">
    <property type="nucleotide sequence ID" value="NZ_CP018477.1"/>
</dbReference>
<dbReference type="GO" id="GO:0008483">
    <property type="term" value="F:transaminase activity"/>
    <property type="evidence" value="ECO:0007669"/>
    <property type="project" value="UniProtKB-KW"/>
</dbReference>
<dbReference type="EMBL" id="CP018477">
    <property type="protein sequence ID" value="ASV74428.1"/>
    <property type="molecule type" value="Genomic_DNA"/>
</dbReference>
<dbReference type="PANTHER" id="PTHR46383">
    <property type="entry name" value="ASPARTATE AMINOTRANSFERASE"/>
    <property type="match status" value="1"/>
</dbReference>
<sequence length="371" mass="41591">MLDSWIAHRMRQFDASGIRKVFELGARLKNPINLSIGQPDFDVPETVKQAAIEAIRTGKNGYSVTQGIEPLREKLQELIARRYGHPDREVFVTSGTSGGLVLAILSLVNPGEEVIIFDPYFVMYEALIHIAGGVPVVVDTYPDFRIDVSRVEAALSPRTKMVIVNSPANPTGVVASEQELRDLADLTQRRGIVLLSDEIYRDFCYDQPFVSPAQFNPSTIVVEGFSKSHGMPGWRVGVAHGPSAIIQQMLKLQQYSFVCAPQPFQWAALTALDVDMSAYFAAYRRKRDLVVEGLRDLYELVTPRGAFYAFPKAPRGTATEFVMEAIEKHHLLIIPGKVFSRRDTHFRISYAAPDEVIERGIEVLRRMVRQV</sequence>
<dbReference type="KEGG" id="ttf:THTE_1826"/>
<dbReference type="GO" id="GO:0006520">
    <property type="term" value="P:amino acid metabolic process"/>
    <property type="evidence" value="ECO:0007669"/>
    <property type="project" value="InterPro"/>
</dbReference>